<sequence length="333" mass="35434">MEADNQGAFHIQKIRQHPVVQFRRENLHKADRAVLFPHAELPAGAELKGSGGDEVLGGKAGGGQPVPRKGKGNLFIHVEYAMQLGQPRPPVQRLRHYAQPLEVVEQVGFNPFQPGLCRPDAVRVNAEGQVFCLNQAVVPLCQLVLQHLGVLAADIVKIVPLGRDGDGPGKGFLGRGQVEEGQLEPDGAVKVVEEIAPALEDGGLILVLGQLVIDVLKLNGLGIVAAGHAADAVRPHPFIGDAVLRGNPLLVSAAGAGNGGFDLLPIRAGELLFHRHWPFALRRSAVCPVFLCRKQCHTPPCRVCPAAPIRHRSCWSGRGAAGAGERIPGSCCR</sequence>
<gene>
    <name evidence="1" type="ORF">AMURIS_05732</name>
</gene>
<evidence type="ECO:0000313" key="2">
    <source>
        <dbReference type="Proteomes" id="UP000236311"/>
    </source>
</evidence>
<dbReference type="AlphaFoldDB" id="A0A2K4ZR53"/>
<dbReference type="EMBL" id="OFSM01000120">
    <property type="protein sequence ID" value="SOY32964.1"/>
    <property type="molecule type" value="Genomic_DNA"/>
</dbReference>
<evidence type="ECO:0000313" key="1">
    <source>
        <dbReference type="EMBL" id="SOY32964.1"/>
    </source>
</evidence>
<protein>
    <submittedName>
        <fullName evidence="1">Uncharacterized protein</fullName>
    </submittedName>
</protein>
<proteinExistence type="predicted"/>
<accession>A0A2K4ZR53</accession>
<reference evidence="1 2" key="1">
    <citation type="submission" date="2018-01" db="EMBL/GenBank/DDBJ databases">
        <authorList>
            <person name="Gaut B.S."/>
            <person name="Morton B.R."/>
            <person name="Clegg M.T."/>
            <person name="Duvall M.R."/>
        </authorList>
    </citation>
    <scope>NUCLEOTIDE SEQUENCE [LARGE SCALE GENOMIC DNA]</scope>
    <source>
        <strain evidence="1">GP69</strain>
    </source>
</reference>
<name>A0A2K4ZR53_9FIRM</name>
<dbReference type="Proteomes" id="UP000236311">
    <property type="component" value="Unassembled WGS sequence"/>
</dbReference>
<keyword evidence="2" id="KW-1185">Reference proteome</keyword>
<organism evidence="1 2">
    <name type="scientific">Acetatifactor muris</name>
    <dbReference type="NCBI Taxonomy" id="879566"/>
    <lineage>
        <taxon>Bacteria</taxon>
        <taxon>Bacillati</taxon>
        <taxon>Bacillota</taxon>
        <taxon>Clostridia</taxon>
        <taxon>Lachnospirales</taxon>
        <taxon>Lachnospiraceae</taxon>
        <taxon>Acetatifactor</taxon>
    </lineage>
</organism>